<keyword evidence="4" id="KW-1185">Reference proteome</keyword>
<accession>A0A8K0JTD0</accession>
<dbReference type="InterPro" id="IPR011989">
    <property type="entry name" value="ARM-like"/>
</dbReference>
<reference evidence="3" key="1">
    <citation type="submission" date="2020-04" db="EMBL/GenBank/DDBJ databases">
        <title>Analysis of mating type loci in Filobasidium floriforme.</title>
        <authorList>
            <person name="Nowrousian M."/>
        </authorList>
    </citation>
    <scope>NUCLEOTIDE SEQUENCE</scope>
    <source>
        <strain evidence="3">CBS 6242</strain>
    </source>
</reference>
<name>A0A8K0JTD0_9TREE</name>
<dbReference type="InterPro" id="IPR016024">
    <property type="entry name" value="ARM-type_fold"/>
</dbReference>
<sequence length="443" mass="50572">MNFFASKLRNKSPAELVRLLRDNTIKLEAGYAANNNMEASEEISKSLSAMKSILNGEAGDQDSLGGITQLANEVYSQDVLKLLILNMPKFDFEAKKDASQIFNLLLRRQIGHRSPTVDYVGRNKELIYLVLRGYENEDVALNTGTILKELLRYENLARILLYSDEFYLFLDYIEKTSFGTSCDAFANMKECLTRHKPMVAQYLDQHYDRFFTAYKGLILSPNYVTKRQSLKLLGEILLDRANYGIMTRYIASTENLQIIMNTLRDKSRNIQFEAFHVFKVFVANPNKPPAIANILRKNKDKLLAYLREFHKDREDELFNDEKAYLINQSESAGLLSAECTNSDERDSFVLQLRLCDHAPLLSYFSGSHISPFGAIAIPVAFPKHSHNDTSRPFPGSGHLYISFYCYLALSDSTSVHRILATQTRTPKRDHVRVQPPSFPERSG</sequence>
<feature type="region of interest" description="Disordered" evidence="2">
    <location>
        <begin position="423"/>
        <end position="443"/>
    </location>
</feature>
<gene>
    <name evidence="3" type="ORF">FFLO_02186</name>
</gene>
<evidence type="ECO:0000313" key="3">
    <source>
        <dbReference type="EMBL" id="KAG7562406.1"/>
    </source>
</evidence>
<dbReference type="GO" id="GO:0043539">
    <property type="term" value="F:protein serine/threonine kinase activator activity"/>
    <property type="evidence" value="ECO:0007669"/>
    <property type="project" value="TreeGrafter"/>
</dbReference>
<proteinExistence type="inferred from homology"/>
<organism evidence="3 4">
    <name type="scientific">Filobasidium floriforme</name>
    <dbReference type="NCBI Taxonomy" id="5210"/>
    <lineage>
        <taxon>Eukaryota</taxon>
        <taxon>Fungi</taxon>
        <taxon>Dikarya</taxon>
        <taxon>Basidiomycota</taxon>
        <taxon>Agaricomycotina</taxon>
        <taxon>Tremellomycetes</taxon>
        <taxon>Filobasidiales</taxon>
        <taxon>Filobasidiaceae</taxon>
        <taxon>Filobasidium</taxon>
    </lineage>
</organism>
<dbReference type="Pfam" id="PF08569">
    <property type="entry name" value="Mo25"/>
    <property type="match status" value="1"/>
</dbReference>
<evidence type="ECO:0008006" key="5">
    <source>
        <dbReference type="Google" id="ProtNLM"/>
    </source>
</evidence>
<dbReference type="PANTHER" id="PTHR10182">
    <property type="entry name" value="CALCIUM-BINDING PROTEIN 39-RELATED"/>
    <property type="match status" value="1"/>
</dbReference>
<protein>
    <recommendedName>
        <fullName evidence="5">Mo25-like protein</fullName>
    </recommendedName>
</protein>
<comment type="caution">
    <text evidence="3">The sequence shown here is derived from an EMBL/GenBank/DDBJ whole genome shotgun (WGS) entry which is preliminary data.</text>
</comment>
<evidence type="ECO:0000313" key="4">
    <source>
        <dbReference type="Proteomes" id="UP000812966"/>
    </source>
</evidence>
<dbReference type="AlphaFoldDB" id="A0A8K0JTD0"/>
<dbReference type="SUPFAM" id="SSF48371">
    <property type="entry name" value="ARM repeat"/>
    <property type="match status" value="1"/>
</dbReference>
<comment type="similarity">
    <text evidence="1">Belongs to the Mo25 family.</text>
</comment>
<evidence type="ECO:0000256" key="2">
    <source>
        <dbReference type="SAM" id="MobiDB-lite"/>
    </source>
</evidence>
<dbReference type="Proteomes" id="UP000812966">
    <property type="component" value="Unassembled WGS sequence"/>
</dbReference>
<dbReference type="InterPro" id="IPR013878">
    <property type="entry name" value="Mo25"/>
</dbReference>
<dbReference type="PANTHER" id="PTHR10182:SF3">
    <property type="entry name" value="PROTEIN MO25"/>
    <property type="match status" value="1"/>
</dbReference>
<dbReference type="GO" id="GO:0035556">
    <property type="term" value="P:intracellular signal transduction"/>
    <property type="evidence" value="ECO:0007669"/>
    <property type="project" value="TreeGrafter"/>
</dbReference>
<evidence type="ECO:0000256" key="1">
    <source>
        <dbReference type="ARBA" id="ARBA00011012"/>
    </source>
</evidence>
<dbReference type="EMBL" id="JABELV010000033">
    <property type="protein sequence ID" value="KAG7562406.1"/>
    <property type="molecule type" value="Genomic_DNA"/>
</dbReference>
<dbReference type="Gene3D" id="1.25.10.10">
    <property type="entry name" value="Leucine-rich Repeat Variant"/>
    <property type="match status" value="1"/>
</dbReference>